<dbReference type="EMBL" id="WUPT01000001">
    <property type="protein sequence ID" value="MXQ06476.1"/>
    <property type="molecule type" value="Genomic_DNA"/>
</dbReference>
<dbReference type="AlphaFoldDB" id="A0A7C9MDH6"/>
<proteinExistence type="predicted"/>
<gene>
    <name evidence="1" type="ORF">GQ651_01310</name>
</gene>
<sequence length="101" mass="11133">MSLFRKPGARRRGAGNFYQLWITDFGPDKTAVARVIAGEWDSETDEGFMAVLDRTPWLYQSLDAGPDTFSLLNILAHPLENAGARTEITAADSPDTPYRGS</sequence>
<comment type="caution">
    <text evidence="1">The sequence shown here is derived from an EMBL/GenBank/DDBJ whole genome shotgun (WGS) entry which is preliminary data.</text>
</comment>
<organism evidence="1 2">
    <name type="scientific">Kangsaoukella pontilimi</name>
    <dbReference type="NCBI Taxonomy" id="2691042"/>
    <lineage>
        <taxon>Bacteria</taxon>
        <taxon>Pseudomonadati</taxon>
        <taxon>Pseudomonadota</taxon>
        <taxon>Alphaproteobacteria</taxon>
        <taxon>Rhodobacterales</taxon>
        <taxon>Paracoccaceae</taxon>
        <taxon>Kangsaoukella</taxon>
    </lineage>
</organism>
<evidence type="ECO:0000313" key="2">
    <source>
        <dbReference type="Proteomes" id="UP000480350"/>
    </source>
</evidence>
<accession>A0A7C9MDH6</accession>
<dbReference type="RefSeq" id="WP_160762410.1">
    <property type="nucleotide sequence ID" value="NZ_WUPT01000001.1"/>
</dbReference>
<name>A0A7C9MDH6_9RHOB</name>
<reference evidence="1 2" key="1">
    <citation type="submission" date="2019-12" db="EMBL/GenBank/DDBJ databases">
        <authorList>
            <person name="Lee S.D."/>
        </authorList>
    </citation>
    <scope>NUCLEOTIDE SEQUENCE [LARGE SCALE GENOMIC DNA]</scope>
    <source>
        <strain evidence="1 2">GH1-50</strain>
    </source>
</reference>
<reference evidence="1 2" key="2">
    <citation type="submission" date="2020-03" db="EMBL/GenBank/DDBJ databases">
        <title>Kangsaoukella pontilimi gen. nov., sp. nov., a new member of the family Rhodobacteraceae isolated from a tidal mudflat.</title>
        <authorList>
            <person name="Kim I.S."/>
        </authorList>
    </citation>
    <scope>NUCLEOTIDE SEQUENCE [LARGE SCALE GENOMIC DNA]</scope>
    <source>
        <strain evidence="1 2">GH1-50</strain>
    </source>
</reference>
<keyword evidence="2" id="KW-1185">Reference proteome</keyword>
<dbReference type="Proteomes" id="UP000480350">
    <property type="component" value="Unassembled WGS sequence"/>
</dbReference>
<protein>
    <submittedName>
        <fullName evidence="1">Uncharacterized protein</fullName>
    </submittedName>
</protein>
<evidence type="ECO:0000313" key="1">
    <source>
        <dbReference type="EMBL" id="MXQ06476.1"/>
    </source>
</evidence>